<accession>A0A8J4DVJ7</accession>
<protein>
    <submittedName>
        <fullName evidence="3">MerR family transcriptional regulator</fullName>
    </submittedName>
</protein>
<evidence type="ECO:0000313" key="3">
    <source>
        <dbReference type="EMBL" id="GIJ51879.1"/>
    </source>
</evidence>
<dbReference type="Gene3D" id="1.10.1660.10">
    <property type="match status" value="1"/>
</dbReference>
<dbReference type="EMBL" id="BOPF01000056">
    <property type="protein sequence ID" value="GIJ51879.1"/>
    <property type="molecule type" value="Genomic_DNA"/>
</dbReference>
<dbReference type="InterPro" id="IPR000551">
    <property type="entry name" value="MerR-type_HTH_dom"/>
</dbReference>
<dbReference type="SUPFAM" id="SSF46955">
    <property type="entry name" value="Putative DNA-binding domain"/>
    <property type="match status" value="1"/>
</dbReference>
<dbReference type="InterPro" id="IPR047057">
    <property type="entry name" value="MerR_fam"/>
</dbReference>
<feature type="domain" description="HTH merR-type" evidence="2">
    <location>
        <begin position="4"/>
        <end position="73"/>
    </location>
</feature>
<proteinExistence type="predicted"/>
<keyword evidence="1" id="KW-0238">DNA-binding</keyword>
<dbReference type="GO" id="GO:0003677">
    <property type="term" value="F:DNA binding"/>
    <property type="evidence" value="ECO:0007669"/>
    <property type="project" value="UniProtKB-KW"/>
</dbReference>
<organism evidence="3 4">
    <name type="scientific">Virgisporangium aliadipatigenens</name>
    <dbReference type="NCBI Taxonomy" id="741659"/>
    <lineage>
        <taxon>Bacteria</taxon>
        <taxon>Bacillati</taxon>
        <taxon>Actinomycetota</taxon>
        <taxon>Actinomycetes</taxon>
        <taxon>Micromonosporales</taxon>
        <taxon>Micromonosporaceae</taxon>
        <taxon>Virgisporangium</taxon>
    </lineage>
</organism>
<evidence type="ECO:0000313" key="4">
    <source>
        <dbReference type="Proteomes" id="UP000619260"/>
    </source>
</evidence>
<dbReference type="PROSITE" id="PS50937">
    <property type="entry name" value="HTH_MERR_2"/>
    <property type="match status" value="1"/>
</dbReference>
<sequence length="341" mass="37220">MEELYPIGDVARRTGLTVSAIRYYSDEGIVRPAGLSHAGHRLYDMRAVAQLEMIRTLRDLGTGLDEIRRLVAGELSLRDLLAEHLELVERQERELRVRRAVLRALNREESPVEHAVLMHRLVSMPDGERALLVDSFWNEVGADLPADFVDRLRAVRPHLPDDPTAAQLAAWIELASLLRDPSFRDTVRAYLRETFATEPGERMTAAPMQEFIHSSGARIMERIIAAYRSGLPAGSAHAQELAVRAADGAAAAAGVPATAERRARLAAGYAQIAEIHRQGTEDDARFDSTHGRYLALVAAINGTPDEYADVDLADLGVWIAAALRASTQAGEGQAGEAQAPG</sequence>
<dbReference type="RefSeq" id="WP_203905271.1">
    <property type="nucleotide sequence ID" value="NZ_BOPF01000056.1"/>
</dbReference>
<dbReference type="AlphaFoldDB" id="A0A8J4DVJ7"/>
<dbReference type="InterPro" id="IPR009061">
    <property type="entry name" value="DNA-bd_dom_put_sf"/>
</dbReference>
<dbReference type="PRINTS" id="PR00040">
    <property type="entry name" value="HTHMERR"/>
</dbReference>
<dbReference type="CDD" id="cd00592">
    <property type="entry name" value="HTH_MerR-like"/>
    <property type="match status" value="1"/>
</dbReference>
<dbReference type="PANTHER" id="PTHR30204">
    <property type="entry name" value="REDOX-CYCLING DRUG-SENSING TRANSCRIPTIONAL ACTIVATOR SOXR"/>
    <property type="match status" value="1"/>
</dbReference>
<comment type="caution">
    <text evidence="3">The sequence shown here is derived from an EMBL/GenBank/DDBJ whole genome shotgun (WGS) entry which is preliminary data.</text>
</comment>
<name>A0A8J4DVJ7_9ACTN</name>
<dbReference type="GO" id="GO:0003700">
    <property type="term" value="F:DNA-binding transcription factor activity"/>
    <property type="evidence" value="ECO:0007669"/>
    <property type="project" value="InterPro"/>
</dbReference>
<reference evidence="3" key="1">
    <citation type="submission" date="2021-01" db="EMBL/GenBank/DDBJ databases">
        <title>Whole genome shotgun sequence of Virgisporangium aliadipatigenens NBRC 105644.</title>
        <authorList>
            <person name="Komaki H."/>
            <person name="Tamura T."/>
        </authorList>
    </citation>
    <scope>NUCLEOTIDE SEQUENCE</scope>
    <source>
        <strain evidence="3">NBRC 105644</strain>
    </source>
</reference>
<dbReference type="Pfam" id="PF13411">
    <property type="entry name" value="MerR_1"/>
    <property type="match status" value="1"/>
</dbReference>
<evidence type="ECO:0000259" key="2">
    <source>
        <dbReference type="PROSITE" id="PS50937"/>
    </source>
</evidence>
<dbReference type="SMART" id="SM00422">
    <property type="entry name" value="HTH_MERR"/>
    <property type="match status" value="1"/>
</dbReference>
<evidence type="ECO:0000256" key="1">
    <source>
        <dbReference type="ARBA" id="ARBA00023125"/>
    </source>
</evidence>
<keyword evidence="4" id="KW-1185">Reference proteome</keyword>
<dbReference type="PANTHER" id="PTHR30204:SF93">
    <property type="entry name" value="HTH MERR-TYPE DOMAIN-CONTAINING PROTEIN"/>
    <property type="match status" value="1"/>
</dbReference>
<dbReference type="Proteomes" id="UP000619260">
    <property type="component" value="Unassembled WGS sequence"/>
</dbReference>
<gene>
    <name evidence="3" type="ORF">Val02_87650</name>
</gene>